<dbReference type="EMBL" id="JAGTTM010000001">
    <property type="protein sequence ID" value="MCC2028559.1"/>
    <property type="molecule type" value="Genomic_DNA"/>
</dbReference>
<dbReference type="CDD" id="cd10791">
    <property type="entry name" value="GH38N_AMII_like_1"/>
    <property type="match status" value="1"/>
</dbReference>
<dbReference type="Gene3D" id="3.20.110.10">
    <property type="entry name" value="Glycoside hydrolase 38, N terminal domain"/>
    <property type="match status" value="1"/>
</dbReference>
<reference evidence="3" key="1">
    <citation type="submission" date="2021-04" db="EMBL/GenBank/DDBJ databases">
        <title>Microbacterium tenobrionis sp. nov. and Microbacterium allomyrinae sp. nov., isolated from larvae of Tenobrio molitor and Allomyrina dichotoma, respectively.</title>
        <authorList>
            <person name="Lee S.D."/>
        </authorList>
    </citation>
    <scope>NUCLEOTIDE SEQUENCE</scope>
    <source>
        <strain evidence="3">YMB-B2</strain>
    </source>
</reference>
<protein>
    <recommendedName>
        <fullName evidence="5">Glycoside hydrolase family 38 N-terminal domain-containing protein</fullName>
    </recommendedName>
</protein>
<evidence type="ECO:0000313" key="4">
    <source>
        <dbReference type="Proteomes" id="UP001139289"/>
    </source>
</evidence>
<dbReference type="Proteomes" id="UP001139289">
    <property type="component" value="Unassembled WGS sequence"/>
</dbReference>
<evidence type="ECO:0000259" key="1">
    <source>
        <dbReference type="Pfam" id="PF01074"/>
    </source>
</evidence>
<proteinExistence type="predicted"/>
<organism evidence="3 4">
    <name type="scientific">Microbacterium tenebrionis</name>
    <dbReference type="NCBI Taxonomy" id="2830665"/>
    <lineage>
        <taxon>Bacteria</taxon>
        <taxon>Bacillati</taxon>
        <taxon>Actinomycetota</taxon>
        <taxon>Actinomycetes</taxon>
        <taxon>Micrococcales</taxon>
        <taxon>Microbacteriaceae</taxon>
        <taxon>Microbacterium</taxon>
    </lineage>
</organism>
<dbReference type="Pfam" id="PF01074">
    <property type="entry name" value="Glyco_hydro_38N"/>
    <property type="match status" value="1"/>
</dbReference>
<dbReference type="Pfam" id="PF07748">
    <property type="entry name" value="Glyco_hydro_38C"/>
    <property type="match status" value="1"/>
</dbReference>
<sequence>MTQITRILIANHTHHDIGFNDYQDVAFRQHGEFVRDALDLIEATADRRPSDRYRWVCEVTGPLMKYLREAGPAEQERFRYWQAQGAIDVAAMQYNLTPLLTPEQMRRSLYPVRVLREEMGIEVETAMQDDVNGISWLFADLLPMIGVDFLTLAINQSRGRAPRPFPGGFWWEGPAGNRLLTWNGFHYLFGRSQAKLGDWRFVDESLPPYLDALERDESFPFDTLYVESTHPMRVDNGPPDARMAEFVRQWNDEGRTPVLEFSTPRIFRDHLREEWGDRLPTWRGDWTDWWADGAASSAYETGLNRVTHELLASAETLASWLVADGRQPELAGDFVERVYETMTLYDEHTWGAFSSIDAPDSLFTKAQWNRKANFAYDAAMHTHDMLTRSARRLADGVATRLPEGRFNLGDLDTDAAYPTDPDAQLLVFNTLPYERTMIVEVPEFRSGGAPGGMVESFFPRDVPWGGPPHTDLARRRLTVPGGGYAFTPIDGGIDDDDLVAEDLRIENEAYRVDIDGATGAIASWFDKRAGREYADTMPEGGFAQIVHETVDSPLGRDALYLQDFGSWDFGYWQQDPPFDRRAPEAVRSVRTFLEPGYAVAEIEVELRGCSSAKLRIALPSREDALHVDWHLDRLPVTDPESIYVLFPTKLDQQTYTLDVNGVPLAPETDQLPGAVRDFFPLRRWADVSDGANGVTIVALDAPLLQLGGISTNQIIEVVSPARPGFVSWAMNNHWMVNFKASQEGVAALRYRLTTHEGECDPAQAQRFAETESIAPIVLRDYVPIGDERGILFALPEIAGVEASVKPATFGDGLIVRLRNNTDSTVEVPLDALRALGAVDAVGVLEEPLSELPSALIANQQASFRITPR</sequence>
<dbReference type="Gene3D" id="2.70.98.30">
    <property type="entry name" value="Golgi alpha-mannosidase II, domain 4"/>
    <property type="match status" value="1"/>
</dbReference>
<evidence type="ECO:0000313" key="3">
    <source>
        <dbReference type="EMBL" id="MCC2028559.1"/>
    </source>
</evidence>
<name>A0A9X1RZA9_9MICO</name>
<keyword evidence="4" id="KW-1185">Reference proteome</keyword>
<accession>A0A9X1RZA9</accession>
<dbReference type="GO" id="GO:0030246">
    <property type="term" value="F:carbohydrate binding"/>
    <property type="evidence" value="ECO:0007669"/>
    <property type="project" value="InterPro"/>
</dbReference>
<dbReference type="GO" id="GO:0006013">
    <property type="term" value="P:mannose metabolic process"/>
    <property type="evidence" value="ECO:0007669"/>
    <property type="project" value="InterPro"/>
</dbReference>
<comment type="caution">
    <text evidence="3">The sequence shown here is derived from an EMBL/GenBank/DDBJ whole genome shotgun (WGS) entry which is preliminary data.</text>
</comment>
<dbReference type="SUPFAM" id="SSF88713">
    <property type="entry name" value="Glycoside hydrolase/deacetylase"/>
    <property type="match status" value="1"/>
</dbReference>
<dbReference type="InterPro" id="IPR027291">
    <property type="entry name" value="Glyco_hydro_38_N_sf"/>
</dbReference>
<dbReference type="InterPro" id="IPR011013">
    <property type="entry name" value="Gal_mutarotase_sf_dom"/>
</dbReference>
<evidence type="ECO:0008006" key="5">
    <source>
        <dbReference type="Google" id="ProtNLM"/>
    </source>
</evidence>
<dbReference type="PANTHER" id="PTHR46017:SF1">
    <property type="entry name" value="ALPHA-MANNOSIDASE 2C1"/>
    <property type="match status" value="1"/>
</dbReference>
<dbReference type="GO" id="GO:0009313">
    <property type="term" value="P:oligosaccharide catabolic process"/>
    <property type="evidence" value="ECO:0007669"/>
    <property type="project" value="TreeGrafter"/>
</dbReference>
<feature type="domain" description="Glycosyl hydrolase family 38 C-terminal" evidence="2">
    <location>
        <begin position="505"/>
        <end position="697"/>
    </location>
</feature>
<evidence type="ECO:0000259" key="2">
    <source>
        <dbReference type="Pfam" id="PF07748"/>
    </source>
</evidence>
<dbReference type="PANTHER" id="PTHR46017">
    <property type="entry name" value="ALPHA-MANNOSIDASE 2C1"/>
    <property type="match status" value="1"/>
</dbReference>
<gene>
    <name evidence="3" type="ORF">KEC56_03300</name>
</gene>
<dbReference type="SUPFAM" id="SSF74650">
    <property type="entry name" value="Galactose mutarotase-like"/>
    <property type="match status" value="1"/>
</dbReference>
<dbReference type="InterPro" id="IPR011330">
    <property type="entry name" value="Glyco_hydro/deAcase_b/a-brl"/>
</dbReference>
<dbReference type="AlphaFoldDB" id="A0A9X1RZA9"/>
<dbReference type="InterPro" id="IPR000602">
    <property type="entry name" value="Glyco_hydro_38_N"/>
</dbReference>
<dbReference type="GO" id="GO:0004559">
    <property type="term" value="F:alpha-mannosidase activity"/>
    <property type="evidence" value="ECO:0007669"/>
    <property type="project" value="InterPro"/>
</dbReference>
<dbReference type="RefSeq" id="WP_227529797.1">
    <property type="nucleotide sequence ID" value="NZ_JAGTTM010000001.1"/>
</dbReference>
<dbReference type="InterPro" id="IPR011682">
    <property type="entry name" value="Glyco_hydro_38_C"/>
</dbReference>
<feature type="domain" description="Glycoside hydrolase family 38 N-terminal" evidence="1">
    <location>
        <begin position="9"/>
        <end position="283"/>
    </location>
</feature>